<feature type="compositionally biased region" description="Basic and acidic residues" evidence="5">
    <location>
        <begin position="843"/>
        <end position="857"/>
    </location>
</feature>
<keyword evidence="4 7" id="KW-0808">Transferase</keyword>
<dbReference type="GO" id="GO:0005634">
    <property type="term" value="C:nucleus"/>
    <property type="evidence" value="ECO:0007669"/>
    <property type="project" value="TreeGrafter"/>
</dbReference>
<dbReference type="GO" id="GO:0032259">
    <property type="term" value="P:methylation"/>
    <property type="evidence" value="ECO:0007669"/>
    <property type="project" value="UniProtKB-KW"/>
</dbReference>
<evidence type="ECO:0000256" key="6">
    <source>
        <dbReference type="SAM" id="Phobius"/>
    </source>
</evidence>
<dbReference type="PANTHER" id="PTHR11006:SF122">
    <property type="entry name" value="ARGININE METHYLTRANSFERASE 8"/>
    <property type="match status" value="1"/>
</dbReference>
<dbReference type="Gene3D" id="2.70.160.11">
    <property type="entry name" value="Hnrnp arginine n-methyltransferase1"/>
    <property type="match status" value="1"/>
</dbReference>
<feature type="compositionally biased region" description="Polar residues" evidence="5">
    <location>
        <begin position="876"/>
        <end position="885"/>
    </location>
</feature>
<keyword evidence="6" id="KW-0472">Membrane</keyword>
<dbReference type="GO" id="GO:0035241">
    <property type="term" value="F:protein-arginine omega-N monomethyltransferase activity"/>
    <property type="evidence" value="ECO:0007669"/>
    <property type="project" value="TreeGrafter"/>
</dbReference>
<proteinExistence type="predicted"/>
<dbReference type="RefSeq" id="XP_067927247.1">
    <property type="nucleotide sequence ID" value="XM_068060779.1"/>
</dbReference>
<comment type="caution">
    <text evidence="7">The sequence shown here is derived from an EMBL/GenBank/DDBJ whole genome shotgun (WGS) entry which is preliminary data.</text>
</comment>
<feature type="region of interest" description="Disordered" evidence="5">
    <location>
        <begin position="719"/>
        <end position="742"/>
    </location>
</feature>
<feature type="region of interest" description="Disordered" evidence="5">
    <location>
        <begin position="101"/>
        <end position="171"/>
    </location>
</feature>
<evidence type="ECO:0000256" key="3">
    <source>
        <dbReference type="ARBA" id="ARBA00049303"/>
    </source>
</evidence>
<organism evidence="7 8">
    <name type="scientific">Cystoisospora suis</name>
    <dbReference type="NCBI Taxonomy" id="483139"/>
    <lineage>
        <taxon>Eukaryota</taxon>
        <taxon>Sar</taxon>
        <taxon>Alveolata</taxon>
        <taxon>Apicomplexa</taxon>
        <taxon>Conoidasida</taxon>
        <taxon>Coccidia</taxon>
        <taxon>Eucoccidiorida</taxon>
        <taxon>Eimeriorina</taxon>
        <taxon>Sarcocystidae</taxon>
        <taxon>Cystoisospora</taxon>
    </lineage>
</organism>
<dbReference type="EMBL" id="MIGC01000204">
    <property type="protein sequence ID" value="PHJ25601.1"/>
    <property type="molecule type" value="Genomic_DNA"/>
</dbReference>
<keyword evidence="8" id="KW-1185">Reference proteome</keyword>
<evidence type="ECO:0000256" key="5">
    <source>
        <dbReference type="SAM" id="MobiDB-lite"/>
    </source>
</evidence>
<evidence type="ECO:0000313" key="8">
    <source>
        <dbReference type="Proteomes" id="UP000221165"/>
    </source>
</evidence>
<dbReference type="InterPro" id="IPR036236">
    <property type="entry name" value="Znf_C2H2_sf"/>
</dbReference>
<keyword evidence="6" id="KW-0812">Transmembrane</keyword>
<dbReference type="InterPro" id="IPR029063">
    <property type="entry name" value="SAM-dependent_MTases_sf"/>
</dbReference>
<keyword evidence="4 7" id="KW-0489">Methyltransferase</keyword>
<feature type="transmembrane region" description="Helical" evidence="6">
    <location>
        <begin position="12"/>
        <end position="38"/>
    </location>
</feature>
<accession>A0A2C6KNM2</accession>
<dbReference type="Gene3D" id="3.40.50.150">
    <property type="entry name" value="Vaccinia Virus protein VP39"/>
    <property type="match status" value="1"/>
</dbReference>
<evidence type="ECO:0000313" key="7">
    <source>
        <dbReference type="EMBL" id="PHJ25601.1"/>
    </source>
</evidence>
<dbReference type="PANTHER" id="PTHR11006">
    <property type="entry name" value="PROTEIN ARGININE N-METHYLTRANSFERASE"/>
    <property type="match status" value="1"/>
</dbReference>
<comment type="catalytic activity">
    <reaction evidence="2">
        <text>L-arginyl-[protein] + 2 S-adenosyl-L-methionine = N(omega),N(omega)-dimethyl-L-arginyl-[protein] + 2 S-adenosyl-L-homocysteine + 2 H(+)</text>
        <dbReference type="Rhea" id="RHEA:48096"/>
        <dbReference type="Rhea" id="RHEA-COMP:10532"/>
        <dbReference type="Rhea" id="RHEA-COMP:11991"/>
        <dbReference type="ChEBI" id="CHEBI:15378"/>
        <dbReference type="ChEBI" id="CHEBI:29965"/>
        <dbReference type="ChEBI" id="CHEBI:57856"/>
        <dbReference type="ChEBI" id="CHEBI:59789"/>
        <dbReference type="ChEBI" id="CHEBI:61897"/>
        <dbReference type="EC" id="2.1.1.319"/>
    </reaction>
    <physiologicalReaction direction="left-to-right" evidence="2">
        <dbReference type="Rhea" id="RHEA:48097"/>
    </physiologicalReaction>
</comment>
<protein>
    <submittedName>
        <fullName evidence="7">Histone arginine methyltransferase prmt3</fullName>
    </submittedName>
</protein>
<feature type="region of interest" description="Disordered" evidence="5">
    <location>
        <begin position="962"/>
        <end position="991"/>
    </location>
</feature>
<dbReference type="OrthoDB" id="7848332at2759"/>
<feature type="region of interest" description="Disordered" evidence="5">
    <location>
        <begin position="822"/>
        <end position="857"/>
    </location>
</feature>
<dbReference type="GO" id="GO:0035242">
    <property type="term" value="F:protein-arginine omega-N asymmetric methyltransferase activity"/>
    <property type="evidence" value="ECO:0007669"/>
    <property type="project" value="UniProtKB-EC"/>
</dbReference>
<sequence>MYLSLPRCNPDLCIYLFLAAILEASFYGSPLLVISLALPRLLRSLVSPPCSFSSFLLFSFSPVSSFSLRMKGETEVNGYRNRTNGDEGAGDPERTMSILKKGQKLTKEEDFTDEDGENTDSDDGEVTPDEADDEEEEERGDSQDSSFLLSRMKRKQKMTQEGDEEEDGEDEEYLRLPPFYCLFCTFASRDLRCIYTHMHSKHGLNLADPKGLWHPRRAPIMTSQLPSSPSSLPPSSSSLLQEDTCCSSASSATLLLPPLTSYFRISLVNFLRSLAPSLGEKERQIDEEEGCEEFPSVVREFSQLSKNSPCWIDEKYLHPVWFDDRLLWEGGEEDEDDDEEEEEMEEREKRGGKGEEEEGCKEEEMKKRQFERKREEDAEKRGEEEVEMDRDRDSLRKRKELNEEDKNYFAGYAEVHIHREMIRDTARTEAYRNFILHNKDYFRDKVVLDVGCGSSILSLFCAQAGARKVIGVDAAVGIAEIAEKIVKRNGFDQTVDIICAKLEDVMLVWTDDHQERVTTVRRSDLPKKSQGVSADILNRKVAVDIIVSEWMGYALLFESMLYTVLHARDEYLRPHGLLVPSRAILGLCAAGCRESLAAMRGEFDKPCYSLDLSLLHIPDQRLLEHAEVRSASPRDLLSSPHPFCCLDLYRVSKASIQTLRCPFTINLESSPVHPSPHSSSSSSSPCASSFSAPNGATDSILTSLVLYFDCLFEVNRPPTVVPPGSRTMTPSHTSGDGSPATSSSSIIPDVYYFDSTSHSSLLATASHGPLHLPKDFLKSLVGPTTRTIQETDVSGLSGSTPPGDPVHVNACMNGEAIFGKKNGNKTLQTGEEKQVTSSPKAWLSKDETSNGSVLDRERYLDESTLSSLCTSSSTTDYQTSASSPAASPLHDARTNDRKEEEKREEEEEKTFSCCLSTSPLCRETHWKQTIFHLLGPDLRGLELRPAWATKILKAVDIEAHNEGDVPTSTKKNKAGNEDNSASPSPILSTASLPPSVHTLQGYISLNPDPEKPRSLVVTVELKDLPFLRDNDGKEELLPVLINSFSVS</sequence>
<keyword evidence="6" id="KW-1133">Transmembrane helix</keyword>
<feature type="compositionally biased region" description="Acidic residues" evidence="5">
    <location>
        <begin position="110"/>
        <end position="139"/>
    </location>
</feature>
<feature type="region of interest" description="Disordered" evidence="5">
    <location>
        <begin position="332"/>
        <end position="393"/>
    </location>
</feature>
<evidence type="ECO:0000256" key="2">
    <source>
        <dbReference type="ARBA" id="ARBA00047384"/>
    </source>
</evidence>
<evidence type="ECO:0000256" key="4">
    <source>
        <dbReference type="PROSITE-ProRule" id="PRU01015"/>
    </source>
</evidence>
<feature type="compositionally biased region" description="Acidic residues" evidence="5">
    <location>
        <begin position="161"/>
        <end position="171"/>
    </location>
</feature>
<feature type="compositionally biased region" description="Low complexity" evidence="5">
    <location>
        <begin position="733"/>
        <end position="742"/>
    </location>
</feature>
<dbReference type="InterPro" id="IPR025799">
    <property type="entry name" value="Arg_MeTrfase"/>
</dbReference>
<reference evidence="7 8" key="1">
    <citation type="journal article" date="2017" name="Int. J. Parasitol.">
        <title>The genome of the protozoan parasite Cystoisospora suis and a reverse vaccinology approach to identify vaccine candidates.</title>
        <authorList>
            <person name="Palmieri N."/>
            <person name="Shrestha A."/>
            <person name="Ruttkowski B."/>
            <person name="Beck T."/>
            <person name="Vogl C."/>
            <person name="Tomley F."/>
            <person name="Blake D.P."/>
            <person name="Joachim A."/>
        </authorList>
    </citation>
    <scope>NUCLEOTIDE SEQUENCE [LARGE SCALE GENOMIC DNA]</scope>
    <source>
        <strain evidence="7 8">Wien I</strain>
    </source>
</reference>
<dbReference type="Proteomes" id="UP000221165">
    <property type="component" value="Unassembled WGS sequence"/>
</dbReference>
<dbReference type="AlphaFoldDB" id="A0A2C6KNM2"/>
<feature type="compositionally biased region" description="Basic and acidic residues" evidence="5">
    <location>
        <begin position="890"/>
        <end position="901"/>
    </location>
</feature>
<feature type="compositionally biased region" description="Polar residues" evidence="5">
    <location>
        <begin position="977"/>
        <end position="991"/>
    </location>
</feature>
<dbReference type="PROSITE" id="PS51678">
    <property type="entry name" value="SAM_MT_PRMT"/>
    <property type="match status" value="1"/>
</dbReference>
<dbReference type="GeneID" id="94423990"/>
<keyword evidence="1 4" id="KW-0949">S-adenosyl-L-methionine</keyword>
<gene>
    <name evidence="7" type="ORF">CSUI_000545</name>
</gene>
<dbReference type="GO" id="GO:0042054">
    <property type="term" value="F:histone methyltransferase activity"/>
    <property type="evidence" value="ECO:0007669"/>
    <property type="project" value="TreeGrafter"/>
</dbReference>
<feature type="compositionally biased region" description="Acidic residues" evidence="5">
    <location>
        <begin position="332"/>
        <end position="345"/>
    </location>
</feature>
<dbReference type="SUPFAM" id="SSF53335">
    <property type="entry name" value="S-adenosyl-L-methionine-dependent methyltransferases"/>
    <property type="match status" value="1"/>
</dbReference>
<evidence type="ECO:0000256" key="1">
    <source>
        <dbReference type="ARBA" id="ARBA00022691"/>
    </source>
</evidence>
<feature type="compositionally biased region" description="Basic and acidic residues" evidence="5">
    <location>
        <begin position="362"/>
        <end position="393"/>
    </location>
</feature>
<feature type="region of interest" description="Disordered" evidence="5">
    <location>
        <begin position="869"/>
        <end position="909"/>
    </location>
</feature>
<feature type="compositionally biased region" description="Polar residues" evidence="5">
    <location>
        <begin position="824"/>
        <end position="839"/>
    </location>
</feature>
<dbReference type="VEuPathDB" id="ToxoDB:CSUI_000545"/>
<name>A0A2C6KNM2_9APIC</name>
<dbReference type="SUPFAM" id="SSF57667">
    <property type="entry name" value="beta-beta-alpha zinc fingers"/>
    <property type="match status" value="1"/>
</dbReference>
<dbReference type="CDD" id="cd02440">
    <property type="entry name" value="AdoMet_MTases"/>
    <property type="match status" value="1"/>
</dbReference>
<comment type="catalytic activity">
    <reaction evidence="3">
        <text>L-arginyl-[protein] + S-adenosyl-L-methionine = N(omega)-methyl-L-arginyl-[protein] + S-adenosyl-L-homocysteine + H(+)</text>
        <dbReference type="Rhea" id="RHEA:48100"/>
        <dbReference type="Rhea" id="RHEA-COMP:10532"/>
        <dbReference type="Rhea" id="RHEA-COMP:11990"/>
        <dbReference type="ChEBI" id="CHEBI:15378"/>
        <dbReference type="ChEBI" id="CHEBI:29965"/>
        <dbReference type="ChEBI" id="CHEBI:57856"/>
        <dbReference type="ChEBI" id="CHEBI:59789"/>
        <dbReference type="ChEBI" id="CHEBI:65280"/>
    </reaction>
    <physiologicalReaction direction="left-to-right" evidence="3">
        <dbReference type="Rhea" id="RHEA:48101"/>
    </physiologicalReaction>
</comment>
<dbReference type="Pfam" id="PF06325">
    <property type="entry name" value="PrmA"/>
    <property type="match status" value="1"/>
</dbReference>